<accession>A0A380K3G7</accession>
<gene>
    <name evidence="3" type="ORF">NCTC13767_01379</name>
</gene>
<evidence type="ECO:0000259" key="1">
    <source>
        <dbReference type="Pfam" id="PF01610"/>
    </source>
</evidence>
<feature type="domain" description="Transposase IS204/IS1001/IS1096/IS1165 DDE" evidence="1">
    <location>
        <begin position="166"/>
        <end position="412"/>
    </location>
</feature>
<evidence type="ECO:0000313" key="4">
    <source>
        <dbReference type="Proteomes" id="UP000254510"/>
    </source>
</evidence>
<reference evidence="3 4" key="1">
    <citation type="submission" date="2018-06" db="EMBL/GenBank/DDBJ databases">
        <authorList>
            <consortium name="Pathogen Informatics"/>
            <person name="Doyle S."/>
        </authorList>
    </citation>
    <scope>NUCLEOTIDE SEQUENCE [LARGE SCALE GENOMIC DNA]</scope>
    <source>
        <strain evidence="3 4">NCTC13767</strain>
    </source>
</reference>
<sequence>MKSDQTHIRKHHMEQLYHTTQLIGIKDKNITLNKVLKHKTHIEMIATLDYAPGNCNHCQGKQIKYDFQKPSKIPFLEVAGFPSLIRLKKRRFQCKNCRKVTVSETSLVQKNCQISEPLRQKVAQALVNRQALTHIAQDLAISTSTVHRKLREFTFKEDFSRLPEILSIDEFSYQKGKLAFIAQDFETKKIITILENRTQTTIRNHFFRYSKEARNSVKVVTVDMSGSYIPMIPKLFPKAKIVIDRFHIVQHMSRALNHTRIQLMKQFDKKSLEYRALKYYWKSVLKDSRKLSLNSFRSRTFGETLTPKECLTEIFHLVPELKGYYDLYQLLLFHLQEKNADYFFDLIEEALPHLNQTFKTALRTILHHKQHVINAIELPYSNAKLEATNKLIKDIKRNAFGFRNFDNFKKRIFIALNMQKEKTHFVSSRA</sequence>
<dbReference type="NCBIfam" id="NF033550">
    <property type="entry name" value="transpos_ISL3"/>
    <property type="match status" value="1"/>
</dbReference>
<dbReference type="PANTHER" id="PTHR33498:SF1">
    <property type="entry name" value="TRANSPOSASE FOR INSERTION SEQUENCE ELEMENT IS1557"/>
    <property type="match status" value="1"/>
</dbReference>
<dbReference type="AlphaFoldDB" id="A0A380K3G7"/>
<organism evidence="3 4">
    <name type="scientific">Streptococcus gallolyticus</name>
    <dbReference type="NCBI Taxonomy" id="315405"/>
    <lineage>
        <taxon>Bacteria</taxon>
        <taxon>Bacillati</taxon>
        <taxon>Bacillota</taxon>
        <taxon>Bacilli</taxon>
        <taxon>Lactobacillales</taxon>
        <taxon>Streptococcaceae</taxon>
        <taxon>Streptococcus</taxon>
    </lineage>
</organism>
<dbReference type="PANTHER" id="PTHR33498">
    <property type="entry name" value="TRANSPOSASE FOR INSERTION SEQUENCE ELEMENT IS1557"/>
    <property type="match status" value="1"/>
</dbReference>
<dbReference type="Pfam" id="PF01610">
    <property type="entry name" value="DDE_Tnp_ISL3"/>
    <property type="match status" value="1"/>
</dbReference>
<evidence type="ECO:0000313" key="3">
    <source>
        <dbReference type="EMBL" id="SUN59434.1"/>
    </source>
</evidence>
<evidence type="ECO:0000259" key="2">
    <source>
        <dbReference type="Pfam" id="PF14690"/>
    </source>
</evidence>
<proteinExistence type="predicted"/>
<feature type="domain" description="Transposase IS204/IS1001/IS1096/IS1165 zinc-finger" evidence="2">
    <location>
        <begin position="52"/>
        <end position="97"/>
    </location>
</feature>
<protein>
    <submittedName>
        <fullName evidence="3">IS1167, transposase</fullName>
    </submittedName>
</protein>
<name>A0A380K3G7_9STRE</name>
<dbReference type="InterPro" id="IPR029261">
    <property type="entry name" value="Transposase_Znf"/>
</dbReference>
<dbReference type="InterPro" id="IPR002560">
    <property type="entry name" value="Transposase_DDE"/>
</dbReference>
<dbReference type="Proteomes" id="UP000254510">
    <property type="component" value="Unassembled WGS sequence"/>
</dbReference>
<dbReference type="InterPro" id="IPR047951">
    <property type="entry name" value="Transpos_ISL3"/>
</dbReference>
<dbReference type="Pfam" id="PF14690">
    <property type="entry name" value="Zn_ribbon_ISL3"/>
    <property type="match status" value="1"/>
</dbReference>
<dbReference type="EMBL" id="UHFM01000006">
    <property type="protein sequence ID" value="SUN59434.1"/>
    <property type="molecule type" value="Genomic_DNA"/>
</dbReference>